<evidence type="ECO:0008006" key="3">
    <source>
        <dbReference type="Google" id="ProtNLM"/>
    </source>
</evidence>
<evidence type="ECO:0000313" key="1">
    <source>
        <dbReference type="EMBL" id="MBP2028165.1"/>
    </source>
</evidence>
<sequence length="189" mass="21697">MNLDIDGIVKEVLFRIGHLNKAHLISGIDYPEDDLKDFGYTISIEKIQDLQRDMILWLPALSSSQMMSIAAGIPVDELSNWCLYALLKGVKVHVKKERLEFKEDLFEYSPLLKKHIEALELLKSSGLTIVNENKTPNSLKYYDKKILGEKEVLNWSREAVKEVVLGQNTILTPLGEDALRSMQIKWRKE</sequence>
<evidence type="ECO:0000313" key="2">
    <source>
        <dbReference type="Proteomes" id="UP001314903"/>
    </source>
</evidence>
<reference evidence="1 2" key="1">
    <citation type="submission" date="2021-03" db="EMBL/GenBank/DDBJ databases">
        <title>Genomic Encyclopedia of Type Strains, Phase IV (KMG-IV): sequencing the most valuable type-strain genomes for metagenomic binning, comparative biology and taxonomic classification.</title>
        <authorList>
            <person name="Goeker M."/>
        </authorList>
    </citation>
    <scope>NUCLEOTIDE SEQUENCE [LARGE SCALE GENOMIC DNA]</scope>
    <source>
        <strain evidence="1 2">DSM 27512</strain>
    </source>
</reference>
<accession>A0ABS4KK50</accession>
<comment type="caution">
    <text evidence="1">The sequence shown here is derived from an EMBL/GenBank/DDBJ whole genome shotgun (WGS) entry which is preliminary data.</text>
</comment>
<dbReference type="EMBL" id="JAGGLI010000022">
    <property type="protein sequence ID" value="MBP2028165.1"/>
    <property type="molecule type" value="Genomic_DNA"/>
</dbReference>
<protein>
    <recommendedName>
        <fullName evidence="3">Ethanolamine utilization protein</fullName>
    </recommendedName>
</protein>
<organism evidence="1 2">
    <name type="scientific">Acetoanaerobium pronyense</name>
    <dbReference type="NCBI Taxonomy" id="1482736"/>
    <lineage>
        <taxon>Bacteria</taxon>
        <taxon>Bacillati</taxon>
        <taxon>Bacillota</taxon>
        <taxon>Clostridia</taxon>
        <taxon>Peptostreptococcales</taxon>
        <taxon>Filifactoraceae</taxon>
        <taxon>Acetoanaerobium</taxon>
    </lineage>
</organism>
<dbReference type="RefSeq" id="WP_209661218.1">
    <property type="nucleotide sequence ID" value="NZ_JAGGLI010000022.1"/>
</dbReference>
<dbReference type="Proteomes" id="UP001314903">
    <property type="component" value="Unassembled WGS sequence"/>
</dbReference>
<proteinExistence type="predicted"/>
<name>A0ABS4KK50_9FIRM</name>
<keyword evidence="2" id="KW-1185">Reference proteome</keyword>
<gene>
    <name evidence="1" type="ORF">J2Z35_001966</name>
</gene>